<organism evidence="10 11">
    <name type="scientific">Rathayibacter caricis DSM 15933</name>
    <dbReference type="NCBI Taxonomy" id="1328867"/>
    <lineage>
        <taxon>Bacteria</taxon>
        <taxon>Bacillati</taxon>
        <taxon>Actinomycetota</taxon>
        <taxon>Actinomycetes</taxon>
        <taxon>Micrococcales</taxon>
        <taxon>Microbacteriaceae</taxon>
        <taxon>Rathayibacter</taxon>
    </lineage>
</organism>
<reference evidence="10 11" key="1">
    <citation type="submission" date="2018-03" db="EMBL/GenBank/DDBJ databases">
        <title>Bacteriophage NCPPB3778 and a type I-E CRISPR drive the evolution of the US Biological Select Agent, Rathayibacter toxicus.</title>
        <authorList>
            <person name="Davis E.W.II."/>
            <person name="Tabima J.F."/>
            <person name="Weisberg A.J."/>
            <person name="Dantas Lopes L."/>
            <person name="Wiseman M.S."/>
            <person name="Wiseman M.S."/>
            <person name="Pupko T."/>
            <person name="Belcher M.S."/>
            <person name="Sechler A.J."/>
            <person name="Tancos M.A."/>
            <person name="Schroeder B.K."/>
            <person name="Murray T.D."/>
            <person name="Luster D.G."/>
            <person name="Schneider W.L."/>
            <person name="Rogers E."/>
            <person name="Andreote F.D."/>
            <person name="Grunwald N.J."/>
            <person name="Putnam M.L."/>
            <person name="Chang J.H."/>
        </authorList>
    </citation>
    <scope>NUCLEOTIDE SEQUENCE [LARGE SCALE GENOMIC DNA]</scope>
    <source>
        <strain evidence="10 11">DSM 15933</strain>
    </source>
</reference>
<dbReference type="GO" id="GO:0016020">
    <property type="term" value="C:membrane"/>
    <property type="evidence" value="ECO:0007669"/>
    <property type="project" value="UniProtKB-SubCell"/>
</dbReference>
<dbReference type="InterPro" id="IPR017825">
    <property type="entry name" value="Lycopene_cyclase_dom"/>
</dbReference>
<keyword evidence="4" id="KW-0125">Carotenoid biosynthesis</keyword>
<dbReference type="EMBL" id="PZPL01000001">
    <property type="protein sequence ID" value="PTL72819.1"/>
    <property type="molecule type" value="Genomic_DNA"/>
</dbReference>
<dbReference type="GO" id="GO:0016872">
    <property type="term" value="F:intramolecular lyase activity"/>
    <property type="evidence" value="ECO:0007669"/>
    <property type="project" value="InterPro"/>
</dbReference>
<feature type="transmembrane region" description="Helical" evidence="8">
    <location>
        <begin position="6"/>
        <end position="22"/>
    </location>
</feature>
<evidence type="ECO:0000256" key="1">
    <source>
        <dbReference type="ARBA" id="ARBA00004141"/>
    </source>
</evidence>
<comment type="subcellular location">
    <subcellularLocation>
        <location evidence="1">Membrane</location>
        <topology evidence="1">Multi-pass membrane protein</topology>
    </subcellularLocation>
</comment>
<comment type="pathway">
    <text evidence="2">Carotenoid biosynthesis.</text>
</comment>
<keyword evidence="6 8" id="KW-0472">Membrane</keyword>
<evidence type="ECO:0000256" key="2">
    <source>
        <dbReference type="ARBA" id="ARBA00004829"/>
    </source>
</evidence>
<evidence type="ECO:0000256" key="8">
    <source>
        <dbReference type="SAM" id="Phobius"/>
    </source>
</evidence>
<evidence type="ECO:0000256" key="4">
    <source>
        <dbReference type="ARBA" id="ARBA00022746"/>
    </source>
</evidence>
<dbReference type="NCBIfam" id="TIGR03462">
    <property type="entry name" value="CarR_dom_SF"/>
    <property type="match status" value="1"/>
</dbReference>
<evidence type="ECO:0000259" key="9">
    <source>
        <dbReference type="Pfam" id="PF18916"/>
    </source>
</evidence>
<dbReference type="GO" id="GO:0016117">
    <property type="term" value="P:carotenoid biosynthetic process"/>
    <property type="evidence" value="ECO:0007669"/>
    <property type="project" value="UniProtKB-KW"/>
</dbReference>
<dbReference type="RefSeq" id="WP_055786381.1">
    <property type="nucleotide sequence ID" value="NZ_PZPL01000001.1"/>
</dbReference>
<evidence type="ECO:0000313" key="11">
    <source>
        <dbReference type="Proteomes" id="UP000241085"/>
    </source>
</evidence>
<evidence type="ECO:0000313" key="10">
    <source>
        <dbReference type="EMBL" id="PTL72819.1"/>
    </source>
</evidence>
<comment type="caution">
    <text evidence="10">The sequence shown here is derived from an EMBL/GenBank/DDBJ whole genome shotgun (WGS) entry which is preliminary data.</text>
</comment>
<name>A0A2T4UTF3_9MICO</name>
<dbReference type="Proteomes" id="UP000241085">
    <property type="component" value="Unassembled WGS sequence"/>
</dbReference>
<keyword evidence="5 8" id="KW-1133">Transmembrane helix</keyword>
<proteinExistence type="predicted"/>
<evidence type="ECO:0000256" key="7">
    <source>
        <dbReference type="ARBA" id="ARBA00023235"/>
    </source>
</evidence>
<evidence type="ECO:0000256" key="5">
    <source>
        <dbReference type="ARBA" id="ARBA00022989"/>
    </source>
</evidence>
<keyword evidence="7" id="KW-0413">Isomerase</keyword>
<evidence type="ECO:0000256" key="6">
    <source>
        <dbReference type="ARBA" id="ARBA00023136"/>
    </source>
</evidence>
<keyword evidence="11" id="KW-1185">Reference proteome</keyword>
<dbReference type="AlphaFoldDB" id="A0A2T4UTF3"/>
<evidence type="ECO:0000256" key="3">
    <source>
        <dbReference type="ARBA" id="ARBA00022692"/>
    </source>
</evidence>
<keyword evidence="3 8" id="KW-0812">Transmembrane</keyword>
<dbReference type="Pfam" id="PF18916">
    <property type="entry name" value="Lycopene_cyc"/>
    <property type="match status" value="1"/>
</dbReference>
<dbReference type="GO" id="GO:0045436">
    <property type="term" value="F:lycopene beta cyclase activity"/>
    <property type="evidence" value="ECO:0007669"/>
    <property type="project" value="UniProtKB-ARBA"/>
</dbReference>
<feature type="transmembrane region" description="Helical" evidence="8">
    <location>
        <begin position="77"/>
        <end position="96"/>
    </location>
</feature>
<sequence length="105" mass="11121">MTYLLLNTVFLAVVLVVLVIALRRGRLRLGPLAGTLVVLLVMTAVFDNVMIGVGLLVAYDDSLISGIRIGVAPIEDFAYAIAAAVALPALWSILPARRRTTGSTS</sequence>
<protein>
    <submittedName>
        <fullName evidence="10">Lycopene cyclase domain-containing protein</fullName>
    </submittedName>
</protein>
<gene>
    <name evidence="10" type="ORF">C1I63_08135</name>
</gene>
<feature type="transmembrane region" description="Helical" evidence="8">
    <location>
        <begin position="34"/>
        <end position="57"/>
    </location>
</feature>
<feature type="domain" description="Lycopene cyclase" evidence="9">
    <location>
        <begin position="2"/>
        <end position="88"/>
    </location>
</feature>
<accession>A0A2T4UTF3</accession>